<feature type="domain" description="ATPase BadF/BadG/BcrA/BcrD type" evidence="1">
    <location>
        <begin position="25"/>
        <end position="311"/>
    </location>
</feature>
<dbReference type="InterPro" id="IPR002731">
    <property type="entry name" value="ATPase_BadF"/>
</dbReference>
<gene>
    <name evidence="2" type="ORF">ENW55_04545</name>
</gene>
<dbReference type="CDD" id="cd24007">
    <property type="entry name" value="ASKHA_NBD_eukNAGK-like"/>
    <property type="match status" value="1"/>
</dbReference>
<accession>A0A832I6E4</accession>
<dbReference type="PANTHER" id="PTHR43190">
    <property type="entry name" value="N-ACETYL-D-GLUCOSAMINE KINASE"/>
    <property type="match status" value="1"/>
</dbReference>
<dbReference type="Gene3D" id="3.30.420.40">
    <property type="match status" value="2"/>
</dbReference>
<dbReference type="InterPro" id="IPR052519">
    <property type="entry name" value="Euk-type_GlcNAc_Kinase"/>
</dbReference>
<name>A0A832I6E4_9THEM</name>
<dbReference type="PANTHER" id="PTHR43190:SF3">
    <property type="entry name" value="N-ACETYL-D-GLUCOSAMINE KINASE"/>
    <property type="match status" value="1"/>
</dbReference>
<reference evidence="2" key="1">
    <citation type="journal article" date="2020" name="mSystems">
        <title>Genome- and Community-Level Interaction Insights into Carbon Utilization and Element Cycling Functions of Hydrothermarchaeota in Hydrothermal Sediment.</title>
        <authorList>
            <person name="Zhou Z."/>
            <person name="Liu Y."/>
            <person name="Xu W."/>
            <person name="Pan J."/>
            <person name="Luo Z.H."/>
            <person name="Li M."/>
        </authorList>
    </citation>
    <scope>NUCLEOTIDE SEQUENCE [LARGE SCALE GENOMIC DNA]</scope>
    <source>
        <strain evidence="2">SpSt-86</strain>
    </source>
</reference>
<dbReference type="SUPFAM" id="SSF53067">
    <property type="entry name" value="Actin-like ATPase domain"/>
    <property type="match status" value="2"/>
</dbReference>
<dbReference type="Pfam" id="PF01869">
    <property type="entry name" value="BcrAD_BadFG"/>
    <property type="match status" value="1"/>
</dbReference>
<dbReference type="EMBL" id="DTKQ01000036">
    <property type="protein sequence ID" value="HGZ79235.1"/>
    <property type="molecule type" value="Genomic_DNA"/>
</dbReference>
<sequence>MRLTKGTCCISSEDGVVKVEYLFSVDAGGSKTLALLTTFDLELISVSKAGPMNVLENGEKVVRKNLKRLTKMFERVPKGSLVRSCFGMPALGEFQDSESYLKKIIVEEIGLEPELVVNDVVMGWAAGTVGKDGVHVVAGTGTMAYGRRGSQECRSGGWGSLIGDEGSAYDIGRETLRRVCRQIDGREPETLLKDFVMGKLRFQNWWELSNWVYSKPFSKRRPIIAAVARLTNEAAQLGDEVALEILSNAGREIALCVLAVARRLNLEAPLVSYSGGVLLENRFVRNEFERFIVETVPNAQIQQAVFHPVVGGLVLLLKRLKVDIDEFVMKKLKSISDHCQKVEKGAVLSGEA</sequence>
<organism evidence="2">
    <name type="scientific">Pseudothermotoga hypogea</name>
    <dbReference type="NCBI Taxonomy" id="57487"/>
    <lineage>
        <taxon>Bacteria</taxon>
        <taxon>Thermotogati</taxon>
        <taxon>Thermotogota</taxon>
        <taxon>Thermotogae</taxon>
        <taxon>Thermotogales</taxon>
        <taxon>Thermotogaceae</taxon>
        <taxon>Pseudothermotoga</taxon>
    </lineage>
</organism>
<evidence type="ECO:0000259" key="1">
    <source>
        <dbReference type="Pfam" id="PF01869"/>
    </source>
</evidence>
<evidence type="ECO:0000313" key="2">
    <source>
        <dbReference type="EMBL" id="HGZ79235.1"/>
    </source>
</evidence>
<comment type="caution">
    <text evidence="2">The sequence shown here is derived from an EMBL/GenBank/DDBJ whole genome shotgun (WGS) entry which is preliminary data.</text>
</comment>
<protein>
    <submittedName>
        <fullName evidence="2">ATPase</fullName>
    </submittedName>
</protein>
<dbReference type="InterPro" id="IPR043129">
    <property type="entry name" value="ATPase_NBD"/>
</dbReference>
<dbReference type="AlphaFoldDB" id="A0A832I6E4"/>
<proteinExistence type="predicted"/>